<dbReference type="EMBL" id="CP158299">
    <property type="protein sequence ID" value="XBV86979.1"/>
    <property type="molecule type" value="Genomic_DNA"/>
</dbReference>
<keyword evidence="3" id="KW-0804">Transcription</keyword>
<dbReference type="SUPFAM" id="SSF48498">
    <property type="entry name" value="Tetracyclin repressor-like, C-terminal domain"/>
    <property type="match status" value="1"/>
</dbReference>
<dbReference type="InterPro" id="IPR009057">
    <property type="entry name" value="Homeodomain-like_sf"/>
</dbReference>
<dbReference type="InterPro" id="IPR050109">
    <property type="entry name" value="HTH-type_TetR-like_transc_reg"/>
</dbReference>
<dbReference type="RefSeq" id="WP_350245076.1">
    <property type="nucleotide sequence ID" value="NZ_CP158299.1"/>
</dbReference>
<dbReference type="SUPFAM" id="SSF46689">
    <property type="entry name" value="Homeodomain-like"/>
    <property type="match status" value="1"/>
</dbReference>
<dbReference type="PANTHER" id="PTHR30055">
    <property type="entry name" value="HTH-TYPE TRANSCRIPTIONAL REGULATOR RUTR"/>
    <property type="match status" value="1"/>
</dbReference>
<name>A0AAU7UF14_9DEIO</name>
<dbReference type="Gene3D" id="1.10.10.60">
    <property type="entry name" value="Homeodomain-like"/>
    <property type="match status" value="1"/>
</dbReference>
<feature type="domain" description="HTH tetR-type" evidence="5">
    <location>
        <begin position="6"/>
        <end position="66"/>
    </location>
</feature>
<accession>A0AAU7UF14</accession>
<dbReference type="KEGG" id="dsc:ABOD76_11915"/>
<dbReference type="Pfam" id="PF00440">
    <property type="entry name" value="TetR_N"/>
    <property type="match status" value="1"/>
</dbReference>
<keyword evidence="1" id="KW-0805">Transcription regulation</keyword>
<organism evidence="6">
    <name type="scientific">Deinococcus sonorensis KR-87</name>
    <dbReference type="NCBI Taxonomy" id="694439"/>
    <lineage>
        <taxon>Bacteria</taxon>
        <taxon>Thermotogati</taxon>
        <taxon>Deinococcota</taxon>
        <taxon>Deinococci</taxon>
        <taxon>Deinococcales</taxon>
        <taxon>Deinococcaceae</taxon>
        <taxon>Deinococcus</taxon>
    </lineage>
</organism>
<dbReference type="GO" id="GO:0000976">
    <property type="term" value="F:transcription cis-regulatory region binding"/>
    <property type="evidence" value="ECO:0007669"/>
    <property type="project" value="TreeGrafter"/>
</dbReference>
<evidence type="ECO:0000256" key="2">
    <source>
        <dbReference type="ARBA" id="ARBA00023125"/>
    </source>
</evidence>
<gene>
    <name evidence="6" type="ORF">ABOD76_11915</name>
</gene>
<protein>
    <submittedName>
        <fullName evidence="6">TetR/AcrR family transcriptional regulator</fullName>
    </submittedName>
</protein>
<reference evidence="6" key="1">
    <citation type="submission" date="2024-06" db="EMBL/GenBank/DDBJ databases">
        <title>Draft Genome Sequence of Deinococcus sonorensis Type Strain KR-87, a Biofilm Producing Representative of the Genus Deinococcus.</title>
        <authorList>
            <person name="Boren L.S."/>
            <person name="Grosso R.A."/>
            <person name="Hugenberg-Cox A.N."/>
            <person name="Hill J.T.E."/>
            <person name="Albert C.M."/>
            <person name="Tuohy J.M."/>
        </authorList>
    </citation>
    <scope>NUCLEOTIDE SEQUENCE</scope>
    <source>
        <strain evidence="6">KR-87</strain>
    </source>
</reference>
<sequence length="191" mass="20007">MPYPAKLHPGTILSAARQLLEDGGPEALSMRPLAERLGVQPSSLYRHYADRAALLSALETEATLELLATVQAHAAQATPAASLHAVGLAYLAYARQHPHLYGLLLAPKEPYMATPGPGKDLWNAVLALVDAVTGQPDDTAATVAVWAYLHGFVVLERSGQFGLSGPRGGFERGLQALIEGLGRKGGDAGPG</sequence>
<feature type="DNA-binding region" description="H-T-H motif" evidence="4">
    <location>
        <begin position="29"/>
        <end position="48"/>
    </location>
</feature>
<dbReference type="PRINTS" id="PR00455">
    <property type="entry name" value="HTHTETR"/>
</dbReference>
<evidence type="ECO:0000256" key="1">
    <source>
        <dbReference type="ARBA" id="ARBA00023015"/>
    </source>
</evidence>
<dbReference type="Gene3D" id="1.10.357.10">
    <property type="entry name" value="Tetracycline Repressor, domain 2"/>
    <property type="match status" value="1"/>
</dbReference>
<dbReference type="Pfam" id="PF13305">
    <property type="entry name" value="TetR_C_33"/>
    <property type="match status" value="1"/>
</dbReference>
<dbReference type="InterPro" id="IPR001647">
    <property type="entry name" value="HTH_TetR"/>
</dbReference>
<evidence type="ECO:0000313" key="6">
    <source>
        <dbReference type="EMBL" id="XBV86979.1"/>
    </source>
</evidence>
<dbReference type="InterPro" id="IPR025996">
    <property type="entry name" value="MT1864/Rv1816-like_C"/>
</dbReference>
<evidence type="ECO:0000256" key="4">
    <source>
        <dbReference type="PROSITE-ProRule" id="PRU00335"/>
    </source>
</evidence>
<proteinExistence type="predicted"/>
<evidence type="ECO:0000256" key="3">
    <source>
        <dbReference type="ARBA" id="ARBA00023163"/>
    </source>
</evidence>
<dbReference type="GO" id="GO:0003700">
    <property type="term" value="F:DNA-binding transcription factor activity"/>
    <property type="evidence" value="ECO:0007669"/>
    <property type="project" value="TreeGrafter"/>
</dbReference>
<dbReference type="PROSITE" id="PS50977">
    <property type="entry name" value="HTH_TETR_2"/>
    <property type="match status" value="1"/>
</dbReference>
<dbReference type="PANTHER" id="PTHR30055:SF239">
    <property type="entry name" value="TRANSCRIPTIONAL REGULATORY PROTEIN"/>
    <property type="match status" value="1"/>
</dbReference>
<evidence type="ECO:0000259" key="5">
    <source>
        <dbReference type="PROSITE" id="PS50977"/>
    </source>
</evidence>
<dbReference type="AlphaFoldDB" id="A0AAU7UF14"/>
<keyword evidence="2 4" id="KW-0238">DNA-binding</keyword>
<dbReference type="InterPro" id="IPR036271">
    <property type="entry name" value="Tet_transcr_reg_TetR-rel_C_sf"/>
</dbReference>